<dbReference type="PANTHER" id="PTHR33678:SF1">
    <property type="entry name" value="BLL1576 PROTEIN"/>
    <property type="match status" value="1"/>
</dbReference>
<dbReference type="InterPro" id="IPR024474">
    <property type="entry name" value="Znf_dom_IS66"/>
</dbReference>
<name>A0A974KBK7_SALET</name>
<evidence type="ECO:0000256" key="1">
    <source>
        <dbReference type="SAM" id="MobiDB-lite"/>
    </source>
</evidence>
<feature type="domain" description="Transposase IS66 C-terminal" evidence="5">
    <location>
        <begin position="495"/>
        <end position="532"/>
    </location>
</feature>
<sequence>MNKQLPARLAELEKLLIEQAEALRQKDTQLRLIEETEAFLRTALARAEDKVEEGEREIERLRAQLEKLRRMLFGTRSEKLRRQVEEAEALLKQQEHESDRFSGRETDPQVPRQLRQSRHRRPFPEHLPREINRLEPVETCCPECGGELDFLGEVSAEQLELVTSALKVIRTVRVKKACTKCDCIVEAPAPSRPIERGIAGQGLLARVMVAKFCEHTPLYRLSEILERQHGVILSRVLLSNWIDACCRLLSAVVDELYQYVMSGRKVHVDDTPVKVQVPGTKKTKKGHIWVYVRDDRNAGSSDPPAVWYAYSPDWSSKHTHDHLRHFHGVLQCNGYKGYEALFSAEREGGPLTEAACMAHARRGINDVWEPARTSATAEEALSRIGKLYAIEKEIRGLPEAERLRVRQNRSKPLLLELYGWMEEKVASASRKDRLPTAFQYLLNRKEALAYFCEDGLAEIDNNAAERALRSVCLGKKNWLFFGNDHGGDRGAMVYSLIETCKLNGINPEAYLRYVLSVLPEWPANRVNELLPWNVELSSK</sequence>
<evidence type="ECO:0000259" key="3">
    <source>
        <dbReference type="Pfam" id="PF13005"/>
    </source>
</evidence>
<organism evidence="6 7">
    <name type="scientific">Salmonella enterica subsp. enterica serovar Rough O:d:1,7</name>
    <dbReference type="NCBI Taxonomy" id="1974323"/>
    <lineage>
        <taxon>Bacteria</taxon>
        <taxon>Pseudomonadati</taxon>
        <taxon>Pseudomonadota</taxon>
        <taxon>Gammaproteobacteria</taxon>
        <taxon>Enterobacterales</taxon>
        <taxon>Enterobacteriaceae</taxon>
        <taxon>Salmonella</taxon>
    </lineage>
</organism>
<dbReference type="InterPro" id="IPR039552">
    <property type="entry name" value="IS66_C"/>
</dbReference>
<evidence type="ECO:0000259" key="2">
    <source>
        <dbReference type="Pfam" id="PF03050"/>
    </source>
</evidence>
<dbReference type="Pfam" id="PF13817">
    <property type="entry name" value="DDE_Tnp_IS66_C"/>
    <property type="match status" value="1"/>
</dbReference>
<dbReference type="Pfam" id="PF03050">
    <property type="entry name" value="DDE_Tnp_IS66"/>
    <property type="match status" value="1"/>
</dbReference>
<dbReference type="InterPro" id="IPR052344">
    <property type="entry name" value="Transposase-related"/>
</dbReference>
<evidence type="ECO:0000313" key="7">
    <source>
        <dbReference type="Proteomes" id="UP000868515"/>
    </source>
</evidence>
<reference evidence="6 7" key="1">
    <citation type="submission" date="2017-03" db="EMBL/GenBank/DDBJ databases">
        <title>Salmonella serotype comparative study.</title>
        <authorList>
            <person name="Liao J."/>
        </authorList>
    </citation>
    <scope>NUCLEOTIDE SEQUENCE [LARGE SCALE GENOMIC DNA]</scope>
    <source>
        <strain evidence="6 7">NY_FSL S10-1448</strain>
    </source>
</reference>
<protein>
    <submittedName>
        <fullName evidence="6">IS66 family transposase</fullName>
    </submittedName>
</protein>
<evidence type="ECO:0000259" key="5">
    <source>
        <dbReference type="Pfam" id="PF13817"/>
    </source>
</evidence>
<proteinExistence type="predicted"/>
<dbReference type="Pfam" id="PF13007">
    <property type="entry name" value="LZ_Tnp_IS66"/>
    <property type="match status" value="1"/>
</dbReference>
<dbReference type="AlphaFoldDB" id="A0A974KBK7"/>
<evidence type="ECO:0000259" key="4">
    <source>
        <dbReference type="Pfam" id="PF13007"/>
    </source>
</evidence>
<gene>
    <name evidence="6" type="ORF">R537_27510</name>
</gene>
<feature type="domain" description="Transposase IS66 zinc-finger binding" evidence="3">
    <location>
        <begin position="138"/>
        <end position="182"/>
    </location>
</feature>
<dbReference type="RefSeq" id="WP_223365838.1">
    <property type="nucleotide sequence ID" value="NZ_NBPI01000040.1"/>
</dbReference>
<dbReference type="Pfam" id="PF13005">
    <property type="entry name" value="zf-IS66"/>
    <property type="match status" value="1"/>
</dbReference>
<dbReference type="Proteomes" id="UP000868515">
    <property type="component" value="Unassembled WGS sequence"/>
</dbReference>
<feature type="domain" description="Transposase IS66 central" evidence="2">
    <location>
        <begin position="196"/>
        <end position="488"/>
    </location>
</feature>
<dbReference type="NCBIfam" id="NF033517">
    <property type="entry name" value="transpos_IS66"/>
    <property type="match status" value="1"/>
</dbReference>
<dbReference type="InterPro" id="IPR024463">
    <property type="entry name" value="Transposase_TnpC_homeodom"/>
</dbReference>
<accession>A0A974KBK7</accession>
<dbReference type="PANTHER" id="PTHR33678">
    <property type="entry name" value="BLL1576 PROTEIN"/>
    <property type="match status" value="1"/>
</dbReference>
<feature type="region of interest" description="Disordered" evidence="1">
    <location>
        <begin position="92"/>
        <end position="117"/>
    </location>
</feature>
<feature type="domain" description="Transposase TnpC homeodomain" evidence="4">
    <location>
        <begin position="60"/>
        <end position="130"/>
    </location>
</feature>
<comment type="caution">
    <text evidence="6">The sequence shown here is derived from an EMBL/GenBank/DDBJ whole genome shotgun (WGS) entry which is preliminary data.</text>
</comment>
<dbReference type="EMBL" id="NBPI01000040">
    <property type="protein sequence ID" value="OSD61315.1"/>
    <property type="molecule type" value="Genomic_DNA"/>
</dbReference>
<feature type="compositionally biased region" description="Basic and acidic residues" evidence="1">
    <location>
        <begin position="93"/>
        <end position="107"/>
    </location>
</feature>
<dbReference type="InterPro" id="IPR004291">
    <property type="entry name" value="Transposase_IS66_central"/>
</dbReference>
<evidence type="ECO:0000313" key="6">
    <source>
        <dbReference type="EMBL" id="OSD61315.1"/>
    </source>
</evidence>